<dbReference type="AlphaFoldDB" id="A0A6S6U4D9"/>
<gene>
    <name evidence="1" type="ORF">HELGO_WM6340</name>
</gene>
<sequence length="236" mass="27338">MLRKPSLLLYLDLQHIGYCLPRDSSRYAALNLGNGNQHFEQLSQTWSQLPQDVYLRDAGTYRYRRYVVLEVSTNKTHVLPYEPHYQNSSYNRLNGGFSRNFATFSPSVLNNPVFQQVLNWSIAMISRPDAQNWKVQCHQFRITGDEKQEGKPTPEGIHQDGAEYVFIMLIKRHNIEGGVTRLYKNRDTIFEGMLAQPGDAVLLNDKKLFHSVSSIHPLRKGELAYRDVLVLTFHQR</sequence>
<dbReference type="Pfam" id="PF10014">
    <property type="entry name" value="2OG-Fe_Oxy_2"/>
    <property type="match status" value="1"/>
</dbReference>
<dbReference type="GO" id="GO:0051213">
    <property type="term" value="F:dioxygenase activity"/>
    <property type="evidence" value="ECO:0007669"/>
    <property type="project" value="InterPro"/>
</dbReference>
<name>A0A6S6U4D9_9GAMM</name>
<reference evidence="1" key="1">
    <citation type="submission" date="2020-01" db="EMBL/GenBank/DDBJ databases">
        <authorList>
            <person name="Meier V. D."/>
            <person name="Meier V D."/>
        </authorList>
    </citation>
    <scope>NUCLEOTIDE SEQUENCE</scope>
    <source>
        <strain evidence="1">HLG_WM_MAG_07</strain>
    </source>
</reference>
<accession>A0A6S6U4D9</accession>
<dbReference type="Gene3D" id="2.60.120.620">
    <property type="entry name" value="q2cbj1_9rhob like domain"/>
    <property type="match status" value="1"/>
</dbReference>
<dbReference type="InterPro" id="IPR018724">
    <property type="entry name" value="2OG-Fe_dioxygenase"/>
</dbReference>
<protein>
    <recommendedName>
        <fullName evidence="2">2OG-Fe dioxygenase family protein</fullName>
    </recommendedName>
</protein>
<dbReference type="EMBL" id="CACVAY010000110">
    <property type="protein sequence ID" value="CAA6822366.1"/>
    <property type="molecule type" value="Genomic_DNA"/>
</dbReference>
<evidence type="ECO:0008006" key="2">
    <source>
        <dbReference type="Google" id="ProtNLM"/>
    </source>
</evidence>
<evidence type="ECO:0000313" key="1">
    <source>
        <dbReference type="EMBL" id="CAA6822366.1"/>
    </source>
</evidence>
<organism evidence="1">
    <name type="scientific">uncultured Thiotrichaceae bacterium</name>
    <dbReference type="NCBI Taxonomy" id="298394"/>
    <lineage>
        <taxon>Bacteria</taxon>
        <taxon>Pseudomonadati</taxon>
        <taxon>Pseudomonadota</taxon>
        <taxon>Gammaproteobacteria</taxon>
        <taxon>Thiotrichales</taxon>
        <taxon>Thiotrichaceae</taxon>
        <taxon>environmental samples</taxon>
    </lineage>
</organism>
<proteinExistence type="predicted"/>